<feature type="signal peptide" evidence="1">
    <location>
        <begin position="1"/>
        <end position="25"/>
    </location>
</feature>
<accession>A0A098LW82</accession>
<feature type="chain" id="PRO_5001937374" evidence="1">
    <location>
        <begin position="26"/>
        <end position="78"/>
    </location>
</feature>
<evidence type="ECO:0000256" key="1">
    <source>
        <dbReference type="SAM" id="SignalP"/>
    </source>
</evidence>
<reference evidence="2" key="2">
    <citation type="submission" date="2014-09" db="EMBL/GenBank/DDBJ databases">
        <authorList>
            <person name="Gonzales D.T.T."/>
            <person name="Saloma C.P."/>
        </authorList>
    </citation>
    <scope>NUCLEOTIDE SEQUENCE</scope>
    <source>
        <tissue evidence="2">Venom duct</tissue>
    </source>
</reference>
<keyword evidence="1" id="KW-0732">Signal</keyword>
<proteinExistence type="predicted"/>
<reference evidence="2" key="1">
    <citation type="journal article" date="2014" name="Toxicon">
        <title>A bioinformatics survey for conotoxin-like sequences in three turrid snail venom duct transcriptomes.</title>
        <authorList>
            <person name="Gonzales D.T."/>
            <person name="Saloma C.P."/>
        </authorList>
    </citation>
    <scope>NUCLEOTIDE SEQUENCE</scope>
    <source>
        <tissue evidence="2">Venom duct</tissue>
    </source>
</reference>
<dbReference type="EMBL" id="GBRA01000062">
    <property type="protein sequence ID" value="JAC94732.1"/>
    <property type="molecule type" value="Transcribed_RNA"/>
</dbReference>
<organism evidence="2">
    <name type="scientific">Gemmula speciosa</name>
    <name type="common">Splendid gem-turris</name>
    <name type="synonym">Pleurotoma speciosa</name>
    <dbReference type="NCBI Taxonomy" id="439592"/>
    <lineage>
        <taxon>Eukaryota</taxon>
        <taxon>Metazoa</taxon>
        <taxon>Spiralia</taxon>
        <taxon>Lophotrochozoa</taxon>
        <taxon>Mollusca</taxon>
        <taxon>Gastropoda</taxon>
        <taxon>Caenogastropoda</taxon>
        <taxon>Neogastropoda</taxon>
        <taxon>Conoidea</taxon>
        <taxon>Turridae</taxon>
        <taxon>Gemmula</taxon>
    </lineage>
</organism>
<protein>
    <submittedName>
        <fullName evidence="2">Gsp_62 putative toxin</fullName>
    </submittedName>
</protein>
<evidence type="ECO:0000313" key="2">
    <source>
        <dbReference type="EMBL" id="JAC94732.1"/>
    </source>
</evidence>
<sequence length="78" mass="8500">MARLMFVGCLIFIVILLDMAAVCSTCTAEGDPCDESGECCSSGCYKDRCLDIAHCQGNARRDMGRRLFSLLKGKATTR</sequence>
<name>A0A098LW82_GEMSP</name>
<dbReference type="AlphaFoldDB" id="A0A098LW82"/>